<organism evidence="1 2">
    <name type="scientific">Solimicrobium silvestre</name>
    <dbReference type="NCBI Taxonomy" id="2099400"/>
    <lineage>
        <taxon>Bacteria</taxon>
        <taxon>Pseudomonadati</taxon>
        <taxon>Pseudomonadota</taxon>
        <taxon>Betaproteobacteria</taxon>
        <taxon>Burkholderiales</taxon>
        <taxon>Oxalobacteraceae</taxon>
        <taxon>Solimicrobium</taxon>
    </lineage>
</organism>
<evidence type="ECO:0000313" key="1">
    <source>
        <dbReference type="EMBL" id="PRC94051.1"/>
    </source>
</evidence>
<keyword evidence="2" id="KW-1185">Reference proteome</keyword>
<dbReference type="Proteomes" id="UP000237839">
    <property type="component" value="Unassembled WGS sequence"/>
</dbReference>
<accession>A0A2S9H235</accession>
<protein>
    <submittedName>
        <fullName evidence="1">Uncharacterized protein</fullName>
    </submittedName>
</protein>
<dbReference type="AlphaFoldDB" id="A0A2S9H235"/>
<sequence>MLIVIAANKIILDTVSAYLSQFLARRGNIFLWQRFT</sequence>
<dbReference type="EMBL" id="PUGF01000004">
    <property type="protein sequence ID" value="PRC94051.1"/>
    <property type="molecule type" value="Genomic_DNA"/>
</dbReference>
<evidence type="ECO:0000313" key="2">
    <source>
        <dbReference type="Proteomes" id="UP000237839"/>
    </source>
</evidence>
<comment type="caution">
    <text evidence="1">The sequence shown here is derived from an EMBL/GenBank/DDBJ whole genome shotgun (WGS) entry which is preliminary data.</text>
</comment>
<reference evidence="1 2" key="1">
    <citation type="submission" date="2018-02" db="EMBL/GenBank/DDBJ databases">
        <title>Solimicrobium silvestre gen. nov., sp. nov., isolated from alpine forest soil.</title>
        <authorList>
            <person name="Margesin R."/>
            <person name="Albuquerque L."/>
            <person name="Zhang D.-C."/>
            <person name="Froufe H.J.C."/>
            <person name="Severino R."/>
            <person name="Roxo I."/>
            <person name="Egas C."/>
            <person name="Da Costa M.S."/>
        </authorList>
    </citation>
    <scope>NUCLEOTIDE SEQUENCE [LARGE SCALE GENOMIC DNA]</scope>
    <source>
        <strain evidence="1 2">S20-91</strain>
    </source>
</reference>
<gene>
    <name evidence="1" type="ORF">S2091_1224</name>
</gene>
<proteinExistence type="predicted"/>
<name>A0A2S9H235_9BURK</name>